<dbReference type="EMBL" id="BTSY01000005">
    <property type="protein sequence ID" value="GMT30256.1"/>
    <property type="molecule type" value="Genomic_DNA"/>
</dbReference>
<gene>
    <name evidence="2" type="ORF">PFISCL1PPCAC_21553</name>
</gene>
<name>A0AAV5WDA8_9BILA</name>
<dbReference type="AlphaFoldDB" id="A0AAV5WDA8"/>
<feature type="region of interest" description="Disordered" evidence="1">
    <location>
        <begin position="38"/>
        <end position="100"/>
    </location>
</feature>
<organism evidence="2 3">
    <name type="scientific">Pristionchus fissidentatus</name>
    <dbReference type="NCBI Taxonomy" id="1538716"/>
    <lineage>
        <taxon>Eukaryota</taxon>
        <taxon>Metazoa</taxon>
        <taxon>Ecdysozoa</taxon>
        <taxon>Nematoda</taxon>
        <taxon>Chromadorea</taxon>
        <taxon>Rhabditida</taxon>
        <taxon>Rhabditina</taxon>
        <taxon>Diplogasteromorpha</taxon>
        <taxon>Diplogasteroidea</taxon>
        <taxon>Neodiplogasteridae</taxon>
        <taxon>Pristionchus</taxon>
    </lineage>
</organism>
<reference evidence="2" key="1">
    <citation type="submission" date="2023-10" db="EMBL/GenBank/DDBJ databases">
        <title>Genome assembly of Pristionchus species.</title>
        <authorList>
            <person name="Yoshida K."/>
            <person name="Sommer R.J."/>
        </authorList>
    </citation>
    <scope>NUCLEOTIDE SEQUENCE</scope>
    <source>
        <strain evidence="2">RS5133</strain>
    </source>
</reference>
<accession>A0AAV5WDA8</accession>
<proteinExistence type="predicted"/>
<protein>
    <submittedName>
        <fullName evidence="2">Uncharacterized protein</fullName>
    </submittedName>
</protein>
<keyword evidence="3" id="KW-1185">Reference proteome</keyword>
<comment type="caution">
    <text evidence="2">The sequence shown here is derived from an EMBL/GenBank/DDBJ whole genome shotgun (WGS) entry which is preliminary data.</text>
</comment>
<evidence type="ECO:0000256" key="1">
    <source>
        <dbReference type="SAM" id="MobiDB-lite"/>
    </source>
</evidence>
<evidence type="ECO:0000313" key="2">
    <source>
        <dbReference type="EMBL" id="GMT30256.1"/>
    </source>
</evidence>
<feature type="compositionally biased region" description="Basic residues" evidence="1">
    <location>
        <begin position="58"/>
        <end position="69"/>
    </location>
</feature>
<dbReference type="Proteomes" id="UP001432322">
    <property type="component" value="Unassembled WGS sequence"/>
</dbReference>
<feature type="compositionally biased region" description="Low complexity" evidence="1">
    <location>
        <begin position="44"/>
        <end position="53"/>
    </location>
</feature>
<evidence type="ECO:0000313" key="3">
    <source>
        <dbReference type="Proteomes" id="UP001432322"/>
    </source>
</evidence>
<sequence>MQNYVCSSHFPASAYVETVISRVLRPCAVPISMRPTIPVPPTVPEESVSSPSKECSHPRTRFRSVKKRATWIFPDTPSGLPGPSSQKRIKEENEEIDESNHMEDLLSFAEVCDKAVKYEDDLADSMFGKVEKEEHDEGEG</sequence>